<name>A0AAV4GV83_9GAST</name>
<evidence type="ECO:0000313" key="1">
    <source>
        <dbReference type="EMBL" id="GFR89419.1"/>
    </source>
</evidence>
<dbReference type="AlphaFoldDB" id="A0AAV4GV83"/>
<sequence length="119" mass="13039">MRTCPQCDRAMVRATSSGVVTFVCFCGVQEEGSSEDARIAGDVLNAGETEEMYRRLIKNAAFDRVNQQVKRDCPKCGLDYMTQIRVGAREVVVWTCTCGYDSSRGKEAAALLADNTSVV</sequence>
<evidence type="ECO:0000313" key="2">
    <source>
        <dbReference type="Proteomes" id="UP000762676"/>
    </source>
</evidence>
<accession>A0AAV4GV83</accession>
<proteinExistence type="predicted"/>
<dbReference type="EMBL" id="BMAT01005229">
    <property type="protein sequence ID" value="GFR89419.1"/>
    <property type="molecule type" value="Genomic_DNA"/>
</dbReference>
<keyword evidence="2" id="KW-1185">Reference proteome</keyword>
<organism evidence="1 2">
    <name type="scientific">Elysia marginata</name>
    <dbReference type="NCBI Taxonomy" id="1093978"/>
    <lineage>
        <taxon>Eukaryota</taxon>
        <taxon>Metazoa</taxon>
        <taxon>Spiralia</taxon>
        <taxon>Lophotrochozoa</taxon>
        <taxon>Mollusca</taxon>
        <taxon>Gastropoda</taxon>
        <taxon>Heterobranchia</taxon>
        <taxon>Euthyneura</taxon>
        <taxon>Panpulmonata</taxon>
        <taxon>Sacoglossa</taxon>
        <taxon>Placobranchoidea</taxon>
        <taxon>Plakobranchidae</taxon>
        <taxon>Elysia</taxon>
    </lineage>
</organism>
<comment type="caution">
    <text evidence="1">The sequence shown here is derived from an EMBL/GenBank/DDBJ whole genome shotgun (WGS) entry which is preliminary data.</text>
</comment>
<dbReference type="Proteomes" id="UP000762676">
    <property type="component" value="Unassembled WGS sequence"/>
</dbReference>
<reference evidence="1 2" key="1">
    <citation type="journal article" date="2021" name="Elife">
        <title>Chloroplast acquisition without the gene transfer in kleptoplastic sea slugs, Plakobranchus ocellatus.</title>
        <authorList>
            <person name="Maeda T."/>
            <person name="Takahashi S."/>
            <person name="Yoshida T."/>
            <person name="Shimamura S."/>
            <person name="Takaki Y."/>
            <person name="Nagai Y."/>
            <person name="Toyoda A."/>
            <person name="Suzuki Y."/>
            <person name="Arimoto A."/>
            <person name="Ishii H."/>
            <person name="Satoh N."/>
            <person name="Nishiyama T."/>
            <person name="Hasebe M."/>
            <person name="Maruyama T."/>
            <person name="Minagawa J."/>
            <person name="Obokata J."/>
            <person name="Shigenobu S."/>
        </authorList>
    </citation>
    <scope>NUCLEOTIDE SEQUENCE [LARGE SCALE GENOMIC DNA]</scope>
</reference>
<protein>
    <submittedName>
        <fullName evidence="1">BA71V-C122R</fullName>
    </submittedName>
</protein>
<gene>
    <name evidence="1" type="ORF">ElyMa_002542600</name>
</gene>